<proteinExistence type="inferred from homology"/>
<keyword evidence="6" id="KW-0809">Transit peptide</keyword>
<dbReference type="Pfam" id="PF01565">
    <property type="entry name" value="FAD_binding_4"/>
    <property type="match status" value="1"/>
</dbReference>
<reference evidence="13" key="1">
    <citation type="submission" date="2020-09" db="EMBL/GenBank/DDBJ databases">
        <title>Pelobacter alkaliphilus sp. nov., a novel anaerobic arsenate-reducing bacterium from terrestrial mud volcano.</title>
        <authorList>
            <person name="Khomyakova M.A."/>
            <person name="Merkel A.Y."/>
            <person name="Slobodkin A.I."/>
        </authorList>
    </citation>
    <scope>NUCLEOTIDE SEQUENCE</scope>
    <source>
        <strain evidence="13">M08fum</strain>
    </source>
</reference>
<dbReference type="InterPro" id="IPR004113">
    <property type="entry name" value="FAD-bd_oxidored_4_C"/>
</dbReference>
<evidence type="ECO:0000313" key="14">
    <source>
        <dbReference type="Proteomes" id="UP000632828"/>
    </source>
</evidence>
<evidence type="ECO:0000259" key="12">
    <source>
        <dbReference type="PROSITE" id="PS51387"/>
    </source>
</evidence>
<comment type="caution">
    <text evidence="13">The sequence shown here is derived from an EMBL/GenBank/DDBJ whole genome shotgun (WGS) entry which is preliminary data.</text>
</comment>
<dbReference type="GO" id="GO:0071949">
    <property type="term" value="F:FAD binding"/>
    <property type="evidence" value="ECO:0007669"/>
    <property type="project" value="InterPro"/>
</dbReference>
<dbReference type="InterPro" id="IPR017896">
    <property type="entry name" value="4Fe4S_Fe-S-bd"/>
</dbReference>
<dbReference type="Gene3D" id="3.30.70.2740">
    <property type="match status" value="1"/>
</dbReference>
<evidence type="ECO:0000256" key="1">
    <source>
        <dbReference type="ARBA" id="ARBA00001974"/>
    </source>
</evidence>
<evidence type="ECO:0000256" key="10">
    <source>
        <dbReference type="ARBA" id="ARBA00038897"/>
    </source>
</evidence>
<dbReference type="GO" id="GO:0046872">
    <property type="term" value="F:metal ion binding"/>
    <property type="evidence" value="ECO:0007669"/>
    <property type="project" value="UniProtKB-KW"/>
</dbReference>
<evidence type="ECO:0000256" key="5">
    <source>
        <dbReference type="ARBA" id="ARBA00022827"/>
    </source>
</evidence>
<keyword evidence="5" id="KW-0274">FAD</keyword>
<evidence type="ECO:0000259" key="11">
    <source>
        <dbReference type="PROSITE" id="PS51379"/>
    </source>
</evidence>
<dbReference type="EMBL" id="JACWUN010000014">
    <property type="protein sequence ID" value="MBD1401343.1"/>
    <property type="molecule type" value="Genomic_DNA"/>
</dbReference>
<evidence type="ECO:0000256" key="7">
    <source>
        <dbReference type="ARBA" id="ARBA00023002"/>
    </source>
</evidence>
<dbReference type="Proteomes" id="UP000632828">
    <property type="component" value="Unassembled WGS sequence"/>
</dbReference>
<dbReference type="Gene3D" id="3.30.465.10">
    <property type="match status" value="1"/>
</dbReference>
<evidence type="ECO:0000256" key="6">
    <source>
        <dbReference type="ARBA" id="ARBA00022946"/>
    </source>
</evidence>
<gene>
    <name evidence="13" type="ORF">ICT70_11730</name>
</gene>
<dbReference type="PANTHER" id="PTHR11748">
    <property type="entry name" value="D-LACTATE DEHYDROGENASE"/>
    <property type="match status" value="1"/>
</dbReference>
<dbReference type="InterPro" id="IPR009051">
    <property type="entry name" value="Helical_ferredxn"/>
</dbReference>
<dbReference type="InterPro" id="IPR016166">
    <property type="entry name" value="FAD-bd_PCMH"/>
</dbReference>
<evidence type="ECO:0000256" key="2">
    <source>
        <dbReference type="ARBA" id="ARBA00008000"/>
    </source>
</evidence>
<dbReference type="GO" id="GO:0008720">
    <property type="term" value="F:D-lactate dehydrogenase (NAD+) activity"/>
    <property type="evidence" value="ECO:0007669"/>
    <property type="project" value="TreeGrafter"/>
</dbReference>
<evidence type="ECO:0000256" key="8">
    <source>
        <dbReference type="ARBA" id="ARBA00023004"/>
    </source>
</evidence>
<dbReference type="GO" id="GO:1903457">
    <property type="term" value="P:lactate catabolic process"/>
    <property type="evidence" value="ECO:0007669"/>
    <property type="project" value="TreeGrafter"/>
</dbReference>
<dbReference type="Gene3D" id="1.10.1060.10">
    <property type="entry name" value="Alpha-helical ferredoxin"/>
    <property type="match status" value="1"/>
</dbReference>
<dbReference type="GO" id="GO:0004458">
    <property type="term" value="F:D-lactate dehydrogenase (cytochrome) activity"/>
    <property type="evidence" value="ECO:0007669"/>
    <property type="project" value="UniProtKB-EC"/>
</dbReference>
<keyword evidence="14" id="KW-1185">Reference proteome</keyword>
<keyword evidence="8" id="KW-0408">Iron</keyword>
<keyword evidence="7" id="KW-0560">Oxidoreductase</keyword>
<dbReference type="InterPro" id="IPR006094">
    <property type="entry name" value="Oxid_FAD_bind_N"/>
</dbReference>
<dbReference type="InterPro" id="IPR016169">
    <property type="entry name" value="FAD-bd_PCMH_sub2"/>
</dbReference>
<name>A0A8J6QYM5_9BACT</name>
<dbReference type="SUPFAM" id="SSF46548">
    <property type="entry name" value="alpha-helical ferredoxin"/>
    <property type="match status" value="1"/>
</dbReference>
<sequence length="947" mass="104202">MLPASYQEFLTAVSKTLPKKQLTTDPLKTVTFGTDASFYRLIPKIVIQVENQDEVKLILREANKRKLPVTFRAAGTSLSGQAISDSILVQLGKGWQGYRIFDKARKIELQPGIIGSRANFLLAEFGKKIGPDPASIDSAKIGGIVANNASGMCCGVAENSYKTLDSLRLILVDGTVVDTADDKSRSAFSRSHPHILEGLAELRDRVAADPQLSERIRYKFKIKNTTGYSLNALVDFKDPFDIMQQLMVGSEGTLAFIANVVYKTVVEHQHKASALIMYPDVSTACSVIPLLRDNLPVAAAELMDRAALSSVQDEPGMPAYLAGLADGVTALLVETRATSAAKLQQQIRQIGAALAKIKTVRPLEFTDNPDEYKVYWNIRKGLFPAVGAVRETGTTVIIEDVAFPIEHLAAAALDLQELFKKYHYHEAIIFGHALEGNLHFVFTQDFSQEEEVLRYRHLMDEVVTMVVDKYDGSLKAEHGTGRNMAPFVEKEWGTAAYELMVQLKQLFDPDQLLNPGVIINPDAETHIKNLKPLPATHELVDKCIECGFCEPVCPSRNLSFTPRQRIVGRREISRQIAANGSPELVKQLLKSYRYPGKETCAADGLCATRCPVGIDTGKMIKALREEANGELANHVADWVARNFKGVATGINTTLNGVDKIHQLTGTAFMETASSAARTLSGNHLPLWNREMPSGVGKILAEKINPNNPLQVIYFPACPSRCMSGPTRGETEPDALPHKTAALLKKAGYQILYPDSLGKLCCGQAFESKGFFKQADEKSEELNRALLTISDDGAIPVLCDTSPCLLRMKDKLDKKLKLYEPIEFVLEFLQDKLTFTPLPQKIALHVTCSARKMDLTDKFVRLAQACAHEVVVPEDIYCCGFAGDRGFNYPELNESALEGLKEQLLGCDAGYSTSKTCEIGLSLRGEIPYRSILYLVDAATQPKQTLAD</sequence>
<dbReference type="InterPro" id="IPR016164">
    <property type="entry name" value="FAD-linked_Oxase-like_C"/>
</dbReference>
<dbReference type="Gene3D" id="1.10.45.10">
    <property type="entry name" value="Vanillyl-alcohol Oxidase, Chain A, domain 4"/>
    <property type="match status" value="1"/>
</dbReference>
<feature type="domain" description="FAD-binding PCMH-type" evidence="12">
    <location>
        <begin position="39"/>
        <end position="267"/>
    </location>
</feature>
<dbReference type="PROSITE" id="PS00198">
    <property type="entry name" value="4FE4S_FER_1"/>
    <property type="match status" value="1"/>
</dbReference>
<dbReference type="AlphaFoldDB" id="A0A8J6QYM5"/>
<evidence type="ECO:0000313" key="13">
    <source>
        <dbReference type="EMBL" id="MBD1401343.1"/>
    </source>
</evidence>
<evidence type="ECO:0000256" key="4">
    <source>
        <dbReference type="ARBA" id="ARBA00022723"/>
    </source>
</evidence>
<dbReference type="InterPro" id="IPR017900">
    <property type="entry name" value="4Fe4S_Fe_S_CS"/>
</dbReference>
<dbReference type="SUPFAM" id="SSF56176">
    <property type="entry name" value="FAD-binding/transporter-associated domain-like"/>
    <property type="match status" value="1"/>
</dbReference>
<comment type="cofactor">
    <cofactor evidence="1">
        <name>FAD</name>
        <dbReference type="ChEBI" id="CHEBI:57692"/>
    </cofactor>
</comment>
<accession>A0A8J6QYM5</accession>
<dbReference type="Gene3D" id="3.30.43.10">
    <property type="entry name" value="Uridine Diphospho-n-acetylenolpyruvylglucosamine Reductase, domain 2"/>
    <property type="match status" value="1"/>
</dbReference>
<keyword evidence="3" id="KW-0285">Flavoprotein</keyword>
<dbReference type="FunFam" id="1.10.45.10:FF:000001">
    <property type="entry name" value="D-lactate dehydrogenase mitochondrial"/>
    <property type="match status" value="1"/>
</dbReference>
<dbReference type="InterPro" id="IPR036318">
    <property type="entry name" value="FAD-bd_PCMH-like_sf"/>
</dbReference>
<evidence type="ECO:0000256" key="3">
    <source>
        <dbReference type="ARBA" id="ARBA00022630"/>
    </source>
</evidence>
<organism evidence="13 14">
    <name type="scientific">Pelovirga terrestris</name>
    <dbReference type="NCBI Taxonomy" id="2771352"/>
    <lineage>
        <taxon>Bacteria</taxon>
        <taxon>Pseudomonadati</taxon>
        <taxon>Thermodesulfobacteriota</taxon>
        <taxon>Desulfuromonadia</taxon>
        <taxon>Geobacterales</taxon>
        <taxon>Geobacteraceae</taxon>
        <taxon>Pelovirga</taxon>
    </lineage>
</organism>
<dbReference type="GO" id="GO:0051536">
    <property type="term" value="F:iron-sulfur cluster binding"/>
    <property type="evidence" value="ECO:0007669"/>
    <property type="project" value="UniProtKB-KW"/>
</dbReference>
<dbReference type="PANTHER" id="PTHR11748:SF111">
    <property type="entry name" value="D-LACTATE DEHYDROGENASE, MITOCHONDRIAL-RELATED"/>
    <property type="match status" value="1"/>
</dbReference>
<dbReference type="PROSITE" id="PS51387">
    <property type="entry name" value="FAD_PCMH"/>
    <property type="match status" value="1"/>
</dbReference>
<dbReference type="Pfam" id="PF02913">
    <property type="entry name" value="FAD-oxidase_C"/>
    <property type="match status" value="1"/>
</dbReference>
<dbReference type="InterPro" id="IPR004017">
    <property type="entry name" value="Cys_rich_dom"/>
</dbReference>
<dbReference type="SUPFAM" id="SSF55103">
    <property type="entry name" value="FAD-linked oxidases, C-terminal domain"/>
    <property type="match status" value="1"/>
</dbReference>
<dbReference type="PROSITE" id="PS51379">
    <property type="entry name" value="4FE4S_FER_2"/>
    <property type="match status" value="1"/>
</dbReference>
<dbReference type="Pfam" id="PF13183">
    <property type="entry name" value="Fer4_8"/>
    <property type="match status" value="1"/>
</dbReference>
<dbReference type="InterPro" id="IPR016167">
    <property type="entry name" value="FAD-bd_PCMH_sub1"/>
</dbReference>
<comment type="similarity">
    <text evidence="2">Belongs to the FAD-binding oxidoreductase/transferase type 4 family.</text>
</comment>
<keyword evidence="4" id="KW-0479">Metal-binding</keyword>
<protein>
    <recommendedName>
        <fullName evidence="10">D-lactate dehydrogenase (cytochrome)</fullName>
        <ecNumber evidence="10">1.1.2.4</ecNumber>
    </recommendedName>
</protein>
<dbReference type="InterPro" id="IPR016171">
    <property type="entry name" value="Vanillyl_alc_oxidase_C-sub2"/>
</dbReference>
<dbReference type="RefSeq" id="WP_191156871.1">
    <property type="nucleotide sequence ID" value="NZ_JACWUN010000014.1"/>
</dbReference>
<dbReference type="EC" id="1.1.2.4" evidence="10"/>
<dbReference type="Pfam" id="PF02754">
    <property type="entry name" value="CCG"/>
    <property type="match status" value="2"/>
</dbReference>
<evidence type="ECO:0000256" key="9">
    <source>
        <dbReference type="ARBA" id="ARBA00023014"/>
    </source>
</evidence>
<feature type="domain" description="4Fe-4S ferredoxin-type" evidence="11">
    <location>
        <begin position="533"/>
        <end position="563"/>
    </location>
</feature>
<keyword evidence="9" id="KW-0411">Iron-sulfur</keyword>